<feature type="region of interest" description="Disordered" evidence="1">
    <location>
        <begin position="56"/>
        <end position="172"/>
    </location>
</feature>
<gene>
    <name evidence="2" type="ORF">P171DRAFT_430605</name>
</gene>
<evidence type="ECO:0000313" key="2">
    <source>
        <dbReference type="EMBL" id="KAF2446452.1"/>
    </source>
</evidence>
<proteinExistence type="predicted"/>
<feature type="compositionally biased region" description="Basic and acidic residues" evidence="1">
    <location>
        <begin position="142"/>
        <end position="158"/>
    </location>
</feature>
<dbReference type="OrthoDB" id="5418867at2759"/>
<dbReference type="EMBL" id="MU001498">
    <property type="protein sequence ID" value="KAF2446452.1"/>
    <property type="molecule type" value="Genomic_DNA"/>
</dbReference>
<keyword evidence="3" id="KW-1185">Reference proteome</keyword>
<name>A0A9P4UEQ5_9PLEO</name>
<dbReference type="AlphaFoldDB" id="A0A9P4UEQ5"/>
<protein>
    <submittedName>
        <fullName evidence="2">Uncharacterized protein</fullName>
    </submittedName>
</protein>
<reference evidence="2" key="1">
    <citation type="journal article" date="2020" name="Stud. Mycol.">
        <title>101 Dothideomycetes genomes: a test case for predicting lifestyles and emergence of pathogens.</title>
        <authorList>
            <person name="Haridas S."/>
            <person name="Albert R."/>
            <person name="Binder M."/>
            <person name="Bloem J."/>
            <person name="Labutti K."/>
            <person name="Salamov A."/>
            <person name="Andreopoulos B."/>
            <person name="Baker S."/>
            <person name="Barry K."/>
            <person name="Bills G."/>
            <person name="Bluhm B."/>
            <person name="Cannon C."/>
            <person name="Castanera R."/>
            <person name="Culley D."/>
            <person name="Daum C."/>
            <person name="Ezra D."/>
            <person name="Gonzalez J."/>
            <person name="Henrissat B."/>
            <person name="Kuo A."/>
            <person name="Liang C."/>
            <person name="Lipzen A."/>
            <person name="Lutzoni F."/>
            <person name="Magnuson J."/>
            <person name="Mondo S."/>
            <person name="Nolan M."/>
            <person name="Ohm R."/>
            <person name="Pangilinan J."/>
            <person name="Park H.-J."/>
            <person name="Ramirez L."/>
            <person name="Alfaro M."/>
            <person name="Sun H."/>
            <person name="Tritt A."/>
            <person name="Yoshinaga Y."/>
            <person name="Zwiers L.-H."/>
            <person name="Turgeon B."/>
            <person name="Goodwin S."/>
            <person name="Spatafora J."/>
            <person name="Crous P."/>
            <person name="Grigoriev I."/>
        </authorList>
    </citation>
    <scope>NUCLEOTIDE SEQUENCE</scope>
    <source>
        <strain evidence="2">CBS 690.94</strain>
    </source>
</reference>
<comment type="caution">
    <text evidence="2">The sequence shown here is derived from an EMBL/GenBank/DDBJ whole genome shotgun (WGS) entry which is preliminary data.</text>
</comment>
<accession>A0A9P4UEQ5</accession>
<organism evidence="2 3">
    <name type="scientific">Karstenula rhodostoma CBS 690.94</name>
    <dbReference type="NCBI Taxonomy" id="1392251"/>
    <lineage>
        <taxon>Eukaryota</taxon>
        <taxon>Fungi</taxon>
        <taxon>Dikarya</taxon>
        <taxon>Ascomycota</taxon>
        <taxon>Pezizomycotina</taxon>
        <taxon>Dothideomycetes</taxon>
        <taxon>Pleosporomycetidae</taxon>
        <taxon>Pleosporales</taxon>
        <taxon>Massarineae</taxon>
        <taxon>Didymosphaeriaceae</taxon>
        <taxon>Karstenula</taxon>
    </lineage>
</organism>
<sequence>MVNWTPEKHQILLKEIFQYCDIKMNKELCQHLANVIGEGCTPKAVQNILSNLKNHGRAAGAERTATPSRATPAKPKSALAKSSPAKFTPAKTPSSGGGHGRPKKQIKADGEPTNDLGDHSSPSVGRKRSHTAEATNGTNKKIKTEQVYEDNIFQHEDFFPTAEEDEAAQTEV</sequence>
<feature type="compositionally biased region" description="Acidic residues" evidence="1">
    <location>
        <begin position="162"/>
        <end position="172"/>
    </location>
</feature>
<evidence type="ECO:0000256" key="1">
    <source>
        <dbReference type="SAM" id="MobiDB-lite"/>
    </source>
</evidence>
<evidence type="ECO:0000313" key="3">
    <source>
        <dbReference type="Proteomes" id="UP000799764"/>
    </source>
</evidence>
<dbReference type="Proteomes" id="UP000799764">
    <property type="component" value="Unassembled WGS sequence"/>
</dbReference>